<organism evidence="2 3">
    <name type="scientific">Paraglaciecola aquimarina</name>
    <dbReference type="NCBI Taxonomy" id="1235557"/>
    <lineage>
        <taxon>Bacteria</taxon>
        <taxon>Pseudomonadati</taxon>
        <taxon>Pseudomonadota</taxon>
        <taxon>Gammaproteobacteria</taxon>
        <taxon>Alteromonadales</taxon>
        <taxon>Alteromonadaceae</taxon>
        <taxon>Paraglaciecola</taxon>
    </lineage>
</organism>
<dbReference type="EMBL" id="JAWDIO010000002">
    <property type="protein sequence ID" value="MDU0355027.1"/>
    <property type="molecule type" value="Genomic_DNA"/>
</dbReference>
<feature type="transmembrane region" description="Helical" evidence="1">
    <location>
        <begin position="36"/>
        <end position="57"/>
    </location>
</feature>
<gene>
    <name evidence="2" type="ORF">RS130_14965</name>
</gene>
<comment type="caution">
    <text evidence="2">The sequence shown here is derived from an EMBL/GenBank/DDBJ whole genome shotgun (WGS) entry which is preliminary data.</text>
</comment>
<sequence>MVQSWLRYFIEKFVTYIMLSDLDGNQNGIEKWRISALRIMIITGFISYSGIALHSSISAAEINLYYIIPLTLAFYIGAALQLWFSSKYYIACAYSMLVTIVAASVSINLVAQSPLLALFGPVFIFSLPLGAFILLGPRVGFICMAINILPFAALLTGFQFSQYFPPHPPFEYANLYVMSLIFIFFNICAPLGIARSSLAARRLNKELVDKNQSLQTQNDFYRALFVETNVAKFVIDQNDVIIEINLAAKKVAALRSTTTSQQGVYI</sequence>
<feature type="transmembrane region" description="Helical" evidence="1">
    <location>
        <begin position="173"/>
        <end position="194"/>
    </location>
</feature>
<keyword evidence="1" id="KW-0472">Membrane</keyword>
<evidence type="ECO:0000313" key="3">
    <source>
        <dbReference type="Proteomes" id="UP001247805"/>
    </source>
</evidence>
<keyword evidence="3" id="KW-1185">Reference proteome</keyword>
<feature type="transmembrane region" description="Helical" evidence="1">
    <location>
        <begin position="116"/>
        <end position="135"/>
    </location>
</feature>
<protein>
    <submittedName>
        <fullName evidence="2">Uncharacterized protein</fullName>
    </submittedName>
</protein>
<proteinExistence type="predicted"/>
<accession>A0ABU3SYE0</accession>
<feature type="transmembrane region" description="Helical" evidence="1">
    <location>
        <begin position="91"/>
        <end position="110"/>
    </location>
</feature>
<evidence type="ECO:0000313" key="2">
    <source>
        <dbReference type="EMBL" id="MDU0355027.1"/>
    </source>
</evidence>
<feature type="transmembrane region" description="Helical" evidence="1">
    <location>
        <begin position="142"/>
        <end position="161"/>
    </location>
</feature>
<evidence type="ECO:0000256" key="1">
    <source>
        <dbReference type="SAM" id="Phobius"/>
    </source>
</evidence>
<keyword evidence="1" id="KW-0812">Transmembrane</keyword>
<name>A0ABU3SYE0_9ALTE</name>
<reference evidence="2 3" key="1">
    <citation type="submission" date="2023-10" db="EMBL/GenBank/DDBJ databases">
        <title>Glaciecola aquimarina strain GGW-M5 nov., isolated from a coastal seawater.</title>
        <authorList>
            <person name="Bayburt H."/>
            <person name="Kim J.M."/>
            <person name="Choi B.J."/>
            <person name="Jeon C.O."/>
        </authorList>
    </citation>
    <scope>NUCLEOTIDE SEQUENCE [LARGE SCALE GENOMIC DNA]</scope>
    <source>
        <strain evidence="2 3">KCTC 32108</strain>
    </source>
</reference>
<keyword evidence="1" id="KW-1133">Transmembrane helix</keyword>
<dbReference type="RefSeq" id="WP_316026586.1">
    <property type="nucleotide sequence ID" value="NZ_JAWDIO010000002.1"/>
</dbReference>
<feature type="transmembrane region" description="Helical" evidence="1">
    <location>
        <begin position="63"/>
        <end position="84"/>
    </location>
</feature>
<dbReference type="Proteomes" id="UP001247805">
    <property type="component" value="Unassembled WGS sequence"/>
</dbReference>